<evidence type="ECO:0000256" key="10">
    <source>
        <dbReference type="ARBA" id="ARBA00023136"/>
    </source>
</evidence>
<reference evidence="14 15" key="1">
    <citation type="submission" date="2020-02" db="EMBL/GenBank/DDBJ databases">
        <title>Out from the shadows clarifying the taxonomy of the family Cryomorphaceae and related taxa by utilizing the GTDB taxonomic framework.</title>
        <authorList>
            <person name="Bowman J.P."/>
        </authorList>
    </citation>
    <scope>NUCLEOTIDE SEQUENCE [LARGE SCALE GENOMIC DNA]</scope>
    <source>
        <strain evidence="14 15">QSSC 1-22</strain>
    </source>
</reference>
<dbReference type="InterPro" id="IPR036890">
    <property type="entry name" value="HATPase_C_sf"/>
</dbReference>
<keyword evidence="5" id="KW-0808">Transferase</keyword>
<keyword evidence="9" id="KW-0902">Two-component regulatory system</keyword>
<dbReference type="CDD" id="cd00082">
    <property type="entry name" value="HisKA"/>
    <property type="match status" value="1"/>
</dbReference>
<dbReference type="InterPro" id="IPR003594">
    <property type="entry name" value="HATPase_dom"/>
</dbReference>
<evidence type="ECO:0000256" key="7">
    <source>
        <dbReference type="ARBA" id="ARBA00022777"/>
    </source>
</evidence>
<protein>
    <recommendedName>
        <fullName evidence="3">histidine kinase</fullName>
        <ecNumber evidence="3">2.7.13.3</ecNumber>
    </recommendedName>
</protein>
<dbReference type="SUPFAM" id="SSF47384">
    <property type="entry name" value="Homodimeric domain of signal transducing histidine kinase"/>
    <property type="match status" value="1"/>
</dbReference>
<evidence type="ECO:0000313" key="15">
    <source>
        <dbReference type="Proteomes" id="UP000486602"/>
    </source>
</evidence>
<evidence type="ECO:0000256" key="5">
    <source>
        <dbReference type="ARBA" id="ARBA00022679"/>
    </source>
</evidence>
<feature type="domain" description="HAMP" evidence="13">
    <location>
        <begin position="183"/>
        <end position="236"/>
    </location>
</feature>
<feature type="transmembrane region" description="Helical" evidence="11">
    <location>
        <begin position="162"/>
        <end position="182"/>
    </location>
</feature>
<dbReference type="SMART" id="SM00387">
    <property type="entry name" value="HATPase_c"/>
    <property type="match status" value="1"/>
</dbReference>
<dbReference type="FunFam" id="1.10.287.130:FF:000001">
    <property type="entry name" value="Two-component sensor histidine kinase"/>
    <property type="match status" value="1"/>
</dbReference>
<evidence type="ECO:0000256" key="4">
    <source>
        <dbReference type="ARBA" id="ARBA00022553"/>
    </source>
</evidence>
<keyword evidence="10 11" id="KW-0472">Membrane</keyword>
<dbReference type="GO" id="GO:0005886">
    <property type="term" value="C:plasma membrane"/>
    <property type="evidence" value="ECO:0007669"/>
    <property type="project" value="TreeGrafter"/>
</dbReference>
<dbReference type="Gene3D" id="3.30.565.10">
    <property type="entry name" value="Histidine kinase-like ATPase, C-terminal domain"/>
    <property type="match status" value="1"/>
</dbReference>
<dbReference type="InterPro" id="IPR005467">
    <property type="entry name" value="His_kinase_dom"/>
</dbReference>
<comment type="caution">
    <text evidence="14">The sequence shown here is derived from an EMBL/GenBank/DDBJ whole genome shotgun (WGS) entry which is preliminary data.</text>
</comment>
<dbReference type="AlphaFoldDB" id="A0A7K3WVG8"/>
<dbReference type="EC" id="2.7.13.3" evidence="3"/>
<evidence type="ECO:0000256" key="6">
    <source>
        <dbReference type="ARBA" id="ARBA00022692"/>
    </source>
</evidence>
<accession>A0A7K3WVG8</accession>
<keyword evidence="7" id="KW-0418">Kinase</keyword>
<comment type="subcellular location">
    <subcellularLocation>
        <location evidence="2">Membrane</location>
    </subcellularLocation>
</comment>
<evidence type="ECO:0000256" key="8">
    <source>
        <dbReference type="ARBA" id="ARBA00022989"/>
    </source>
</evidence>
<evidence type="ECO:0000256" key="3">
    <source>
        <dbReference type="ARBA" id="ARBA00012438"/>
    </source>
</evidence>
<dbReference type="InterPro" id="IPR003661">
    <property type="entry name" value="HisK_dim/P_dom"/>
</dbReference>
<name>A0A7K3WVG8_9FLAO</name>
<organism evidence="14 15">
    <name type="scientific">Cryomorpha ignava</name>
    <dbReference type="NCBI Taxonomy" id="101383"/>
    <lineage>
        <taxon>Bacteria</taxon>
        <taxon>Pseudomonadati</taxon>
        <taxon>Bacteroidota</taxon>
        <taxon>Flavobacteriia</taxon>
        <taxon>Flavobacteriales</taxon>
        <taxon>Cryomorphaceae</taxon>
        <taxon>Cryomorpha</taxon>
    </lineage>
</organism>
<feature type="transmembrane region" description="Helical" evidence="11">
    <location>
        <begin position="12"/>
        <end position="32"/>
    </location>
</feature>
<dbReference type="Pfam" id="PF02518">
    <property type="entry name" value="HATPase_c"/>
    <property type="match status" value="1"/>
</dbReference>
<dbReference type="GO" id="GO:0000155">
    <property type="term" value="F:phosphorelay sensor kinase activity"/>
    <property type="evidence" value="ECO:0007669"/>
    <property type="project" value="InterPro"/>
</dbReference>
<feature type="domain" description="Histidine kinase" evidence="12">
    <location>
        <begin position="244"/>
        <end position="456"/>
    </location>
</feature>
<evidence type="ECO:0000256" key="9">
    <source>
        <dbReference type="ARBA" id="ARBA00023012"/>
    </source>
</evidence>
<proteinExistence type="predicted"/>
<evidence type="ECO:0000256" key="2">
    <source>
        <dbReference type="ARBA" id="ARBA00004370"/>
    </source>
</evidence>
<dbReference type="Gene3D" id="1.10.287.130">
    <property type="match status" value="1"/>
</dbReference>
<comment type="catalytic activity">
    <reaction evidence="1">
        <text>ATP + protein L-histidine = ADP + protein N-phospho-L-histidine.</text>
        <dbReference type="EC" id="2.7.13.3"/>
    </reaction>
</comment>
<dbReference type="RefSeq" id="WP_163286462.1">
    <property type="nucleotide sequence ID" value="NZ_JAAGVY010000038.1"/>
</dbReference>
<dbReference type="PANTHER" id="PTHR45436">
    <property type="entry name" value="SENSOR HISTIDINE KINASE YKOH"/>
    <property type="match status" value="1"/>
</dbReference>
<dbReference type="Proteomes" id="UP000486602">
    <property type="component" value="Unassembled WGS sequence"/>
</dbReference>
<dbReference type="Gene3D" id="6.10.340.10">
    <property type="match status" value="1"/>
</dbReference>
<keyword evidence="4" id="KW-0597">Phosphoprotein</keyword>
<dbReference type="SUPFAM" id="SSF158472">
    <property type="entry name" value="HAMP domain-like"/>
    <property type="match status" value="1"/>
</dbReference>
<dbReference type="PANTHER" id="PTHR45436:SF5">
    <property type="entry name" value="SENSOR HISTIDINE KINASE TRCS"/>
    <property type="match status" value="1"/>
</dbReference>
<dbReference type="PROSITE" id="PS50109">
    <property type="entry name" value="HIS_KIN"/>
    <property type="match status" value="1"/>
</dbReference>
<dbReference type="EMBL" id="JAAGVY010000038">
    <property type="protein sequence ID" value="NEN25041.1"/>
    <property type="molecule type" value="Genomic_DNA"/>
</dbReference>
<dbReference type="InterPro" id="IPR050428">
    <property type="entry name" value="TCS_sensor_his_kinase"/>
</dbReference>
<dbReference type="InterPro" id="IPR004358">
    <property type="entry name" value="Sig_transdc_His_kin-like_C"/>
</dbReference>
<evidence type="ECO:0000256" key="11">
    <source>
        <dbReference type="SAM" id="Phobius"/>
    </source>
</evidence>
<evidence type="ECO:0000313" key="14">
    <source>
        <dbReference type="EMBL" id="NEN25041.1"/>
    </source>
</evidence>
<sequence length="456" mass="51707">MSLSFRNRIAFHYMIATAIIMAIAFGAIYFIVHKTVYSNLDNDLSYEAHKHTGEIKIMGDTIVFRNKAEWEEKEHRESQVNPVFIQLIDDKGRVMDKSPNLKEDDLAFNNLIFGGHFNASLNSRAIRQVQLPLEQDGQTKGYILAAMSSESAKSIILKLRNVLFISFLVILSGLYFISRYLAGRSIRPIKNVTHTIKKITELNLKERVALPPNKDEIYRLSSGFNALLDRIENALEREKQFTSDASHELRTPLASLRGTLEVLIRKPRTQAEYEDKIQFSLGEIERMTLTLEQLLLLARLDIQDNSKKDKLISLPTIIDESLSHFKSQIAAKNLAVLFDFEQDQKLLVPHFYTHLMIENILSNAVKYSTNNGKLAIHCGKSADKVVCSIRDEGIGINEKDLEHIYENFFRSDALNHKQISGNGLGLSIVKKCAEAIRAKLNIISTLGQGTEVKITF</sequence>
<gene>
    <name evidence="14" type="ORF">G3O08_16190</name>
</gene>
<dbReference type="Pfam" id="PF00672">
    <property type="entry name" value="HAMP"/>
    <property type="match status" value="1"/>
</dbReference>
<dbReference type="PROSITE" id="PS50885">
    <property type="entry name" value="HAMP"/>
    <property type="match status" value="1"/>
</dbReference>
<keyword evidence="6 11" id="KW-0812">Transmembrane</keyword>
<evidence type="ECO:0000256" key="1">
    <source>
        <dbReference type="ARBA" id="ARBA00000085"/>
    </source>
</evidence>
<dbReference type="SMART" id="SM00388">
    <property type="entry name" value="HisKA"/>
    <property type="match status" value="1"/>
</dbReference>
<dbReference type="PRINTS" id="PR00344">
    <property type="entry name" value="BCTRLSENSOR"/>
</dbReference>
<dbReference type="SUPFAM" id="SSF55874">
    <property type="entry name" value="ATPase domain of HSP90 chaperone/DNA topoisomerase II/histidine kinase"/>
    <property type="match status" value="1"/>
</dbReference>
<dbReference type="InterPro" id="IPR003660">
    <property type="entry name" value="HAMP_dom"/>
</dbReference>
<dbReference type="CDD" id="cd06225">
    <property type="entry name" value="HAMP"/>
    <property type="match status" value="1"/>
</dbReference>
<evidence type="ECO:0000259" key="12">
    <source>
        <dbReference type="PROSITE" id="PS50109"/>
    </source>
</evidence>
<dbReference type="SMART" id="SM00304">
    <property type="entry name" value="HAMP"/>
    <property type="match status" value="1"/>
</dbReference>
<dbReference type="Pfam" id="PF00512">
    <property type="entry name" value="HisKA"/>
    <property type="match status" value="1"/>
</dbReference>
<dbReference type="InterPro" id="IPR036097">
    <property type="entry name" value="HisK_dim/P_sf"/>
</dbReference>
<evidence type="ECO:0000259" key="13">
    <source>
        <dbReference type="PROSITE" id="PS50885"/>
    </source>
</evidence>
<keyword evidence="8 11" id="KW-1133">Transmembrane helix</keyword>
<keyword evidence="15" id="KW-1185">Reference proteome</keyword>